<gene>
    <name evidence="1" type="ORF">C4D60_Mb02t22580</name>
</gene>
<comment type="caution">
    <text evidence="1">The sequence shown here is derived from an EMBL/GenBank/DDBJ whole genome shotgun (WGS) entry which is preliminary data.</text>
</comment>
<keyword evidence="2" id="KW-1185">Reference proteome</keyword>
<name>A0A4S8ICN5_MUSBA</name>
<dbReference type="AlphaFoldDB" id="A0A4S8ICN5"/>
<sequence>MTDTIAPYQYRFTLSNTSFSGGGDTQRSWRSDPPTCSRDSFSNYLARALSSYLSPDYGRWRLIGDQGLPLVVRSL</sequence>
<organism evidence="1 2">
    <name type="scientific">Musa balbisiana</name>
    <name type="common">Banana</name>
    <dbReference type="NCBI Taxonomy" id="52838"/>
    <lineage>
        <taxon>Eukaryota</taxon>
        <taxon>Viridiplantae</taxon>
        <taxon>Streptophyta</taxon>
        <taxon>Embryophyta</taxon>
        <taxon>Tracheophyta</taxon>
        <taxon>Spermatophyta</taxon>
        <taxon>Magnoliopsida</taxon>
        <taxon>Liliopsida</taxon>
        <taxon>Zingiberales</taxon>
        <taxon>Musaceae</taxon>
        <taxon>Musa</taxon>
    </lineage>
</organism>
<protein>
    <submittedName>
        <fullName evidence="1">Uncharacterized protein</fullName>
    </submittedName>
</protein>
<evidence type="ECO:0000313" key="1">
    <source>
        <dbReference type="EMBL" id="THU45875.1"/>
    </source>
</evidence>
<evidence type="ECO:0000313" key="2">
    <source>
        <dbReference type="Proteomes" id="UP000317650"/>
    </source>
</evidence>
<accession>A0A4S8ICN5</accession>
<reference evidence="1 2" key="1">
    <citation type="journal article" date="2019" name="Nat. Plants">
        <title>Genome sequencing of Musa balbisiana reveals subgenome evolution and function divergence in polyploid bananas.</title>
        <authorList>
            <person name="Yao X."/>
        </authorList>
    </citation>
    <scope>NUCLEOTIDE SEQUENCE [LARGE SCALE GENOMIC DNA]</scope>
    <source>
        <strain evidence="2">cv. DH-PKW</strain>
        <tissue evidence="1">Leaves</tissue>
    </source>
</reference>
<proteinExistence type="predicted"/>
<dbReference type="EMBL" id="PYDT01000011">
    <property type="protein sequence ID" value="THU45875.1"/>
    <property type="molecule type" value="Genomic_DNA"/>
</dbReference>
<dbReference type="Proteomes" id="UP000317650">
    <property type="component" value="Chromosome 2"/>
</dbReference>